<keyword evidence="2" id="KW-1185">Reference proteome</keyword>
<accession>A0A366M9E0</accession>
<evidence type="ECO:0000313" key="1">
    <source>
        <dbReference type="EMBL" id="RBQ22443.1"/>
    </source>
</evidence>
<protein>
    <submittedName>
        <fullName evidence="1">Uncharacterized protein</fullName>
    </submittedName>
</protein>
<proteinExistence type="predicted"/>
<name>A0A366M9E0_9EURY</name>
<gene>
    <name evidence="1" type="ORF">ALNOE001_22010</name>
</gene>
<dbReference type="Proteomes" id="UP000253099">
    <property type="component" value="Unassembled WGS sequence"/>
</dbReference>
<evidence type="ECO:0000313" key="2">
    <source>
        <dbReference type="Proteomes" id="UP000253099"/>
    </source>
</evidence>
<comment type="caution">
    <text evidence="1">The sequence shown here is derived from an EMBL/GenBank/DDBJ whole genome shotgun (WGS) entry which is preliminary data.</text>
</comment>
<sequence>MVIGGDKSVLNNIHGASDSEKSFSMETPLKYYIPDEHIIAQSSQTEASFVNDCIDNSEKYDHEIINMGDLGDKEHFERMRTVFNICKILISEGYYNHGKMSNANETQIPIELE</sequence>
<reference evidence="1 2" key="1">
    <citation type="submission" date="2018-06" db="EMBL/GenBank/DDBJ databases">
        <title>Genomic insight into two independent archaeal endosymbiosis events.</title>
        <authorList>
            <person name="Lind A.E."/>
            <person name="Lewis W.H."/>
            <person name="Spang A."/>
            <person name="Guy L."/>
            <person name="Embley M.T."/>
            <person name="Ettema T.J.G."/>
        </authorList>
    </citation>
    <scope>NUCLEOTIDE SEQUENCE [LARGE SCALE GENOMIC DNA]</scope>
    <source>
        <strain evidence="1">NOE</strain>
    </source>
</reference>
<dbReference type="EMBL" id="NIZT01000070">
    <property type="protein sequence ID" value="RBQ22443.1"/>
    <property type="molecule type" value="Genomic_DNA"/>
</dbReference>
<organism evidence="1 2">
    <name type="scientific">Candidatus Methanobinarius endosymbioticus</name>
    <dbReference type="NCBI Taxonomy" id="2006182"/>
    <lineage>
        <taxon>Archaea</taxon>
        <taxon>Methanobacteriati</taxon>
        <taxon>Methanobacteriota</taxon>
        <taxon>Methanomada group</taxon>
        <taxon>Methanobacteria</taxon>
        <taxon>Methanobacteriales</taxon>
        <taxon>Methanobacteriaceae</taxon>
        <taxon>Candidatus Methanobinarius</taxon>
    </lineage>
</organism>
<dbReference type="AlphaFoldDB" id="A0A366M9E0"/>